<dbReference type="EMBL" id="FOCL01000002">
    <property type="protein sequence ID" value="SEN20447.1"/>
    <property type="molecule type" value="Genomic_DNA"/>
</dbReference>
<dbReference type="Gene3D" id="3.10.450.410">
    <property type="match status" value="1"/>
</dbReference>
<name>A0A1H8ENJ2_9SPHI</name>
<reference evidence="2" key="1">
    <citation type="submission" date="2016-10" db="EMBL/GenBank/DDBJ databases">
        <authorList>
            <person name="Varghese N."/>
            <person name="Submissions S."/>
        </authorList>
    </citation>
    <scope>NUCLEOTIDE SEQUENCE [LARGE SCALE GENOMIC DNA]</scope>
    <source>
        <strain evidence="2">Gh-48</strain>
    </source>
</reference>
<dbReference type="Pfam" id="PF22057">
    <property type="entry name" value="BACOVA_00961-like"/>
    <property type="match status" value="1"/>
</dbReference>
<gene>
    <name evidence="1" type="ORF">SAMN05192574_102763</name>
</gene>
<dbReference type="Proteomes" id="UP000198942">
    <property type="component" value="Unassembled WGS sequence"/>
</dbReference>
<evidence type="ECO:0000313" key="2">
    <source>
        <dbReference type="Proteomes" id="UP000198942"/>
    </source>
</evidence>
<sequence length="149" mass="17067">MLYQSGGNFTSIIATTALILFCSLKTPVKQLNQEIDNNITQSGSEDFNLFFKKFNADAAFQISRVKFPFKVIELPDTEEEKALVHIVPMQKWKQINLLPGGTILMEKHWVNKTTVKVQLMVEDTGVLVFHYFKCLNGKWWLDHAEDASD</sequence>
<dbReference type="OrthoDB" id="1043604at2"/>
<dbReference type="InterPro" id="IPR054298">
    <property type="entry name" value="BACOVA_00961-like"/>
</dbReference>
<proteinExistence type="predicted"/>
<dbReference type="RefSeq" id="WP_091210109.1">
    <property type="nucleotide sequence ID" value="NZ_FOCL01000002.1"/>
</dbReference>
<evidence type="ECO:0000313" key="1">
    <source>
        <dbReference type="EMBL" id="SEN20447.1"/>
    </source>
</evidence>
<keyword evidence="2" id="KW-1185">Reference proteome</keyword>
<protein>
    <recommendedName>
        <fullName evidence="3">DUF4348 domain-containing protein</fullName>
    </recommendedName>
</protein>
<organism evidence="1 2">
    <name type="scientific">Mucilaginibacter gossypiicola</name>
    <dbReference type="NCBI Taxonomy" id="551995"/>
    <lineage>
        <taxon>Bacteria</taxon>
        <taxon>Pseudomonadati</taxon>
        <taxon>Bacteroidota</taxon>
        <taxon>Sphingobacteriia</taxon>
        <taxon>Sphingobacteriales</taxon>
        <taxon>Sphingobacteriaceae</taxon>
        <taxon>Mucilaginibacter</taxon>
    </lineage>
</organism>
<evidence type="ECO:0008006" key="3">
    <source>
        <dbReference type="Google" id="ProtNLM"/>
    </source>
</evidence>
<dbReference type="AlphaFoldDB" id="A0A1H8ENJ2"/>
<accession>A0A1H8ENJ2</accession>